<dbReference type="GO" id="GO:0003951">
    <property type="term" value="F:NAD+ kinase activity"/>
    <property type="evidence" value="ECO:0007669"/>
    <property type="project" value="UniProtKB-UniRule"/>
</dbReference>
<feature type="binding site" evidence="6">
    <location>
        <position position="187"/>
    </location>
    <ligand>
        <name>NAD(+)</name>
        <dbReference type="ChEBI" id="CHEBI:57540"/>
    </ligand>
</feature>
<feature type="binding site" evidence="6">
    <location>
        <position position="55"/>
    </location>
    <ligand>
        <name>NAD(+)</name>
        <dbReference type="ChEBI" id="CHEBI:57540"/>
    </ligand>
</feature>
<feature type="binding site" evidence="6">
    <location>
        <begin position="123"/>
        <end position="124"/>
    </location>
    <ligand>
        <name>NAD(+)</name>
        <dbReference type="ChEBI" id="CHEBI:57540"/>
    </ligand>
</feature>
<comment type="caution">
    <text evidence="7">The sequence shown here is derived from an EMBL/GenBank/DDBJ whole genome shotgun (WGS) entry which is preliminary data.</text>
</comment>
<evidence type="ECO:0000313" key="7">
    <source>
        <dbReference type="EMBL" id="MST69125.1"/>
    </source>
</evidence>
<dbReference type="PANTHER" id="PTHR20275">
    <property type="entry name" value="NAD KINASE"/>
    <property type="match status" value="1"/>
</dbReference>
<dbReference type="HAMAP" id="MF_00361">
    <property type="entry name" value="NAD_kinase"/>
    <property type="match status" value="1"/>
</dbReference>
<feature type="active site" description="Proton acceptor" evidence="6">
    <location>
        <position position="50"/>
    </location>
</feature>
<keyword evidence="1 6" id="KW-0808">Transferase</keyword>
<feature type="binding site" evidence="6">
    <location>
        <position position="133"/>
    </location>
    <ligand>
        <name>NAD(+)</name>
        <dbReference type="ChEBI" id="CHEBI:57540"/>
    </ligand>
</feature>
<dbReference type="SUPFAM" id="SSF111331">
    <property type="entry name" value="NAD kinase/diacylglycerol kinase-like"/>
    <property type="match status" value="1"/>
</dbReference>
<dbReference type="GO" id="GO:0051287">
    <property type="term" value="F:NAD binding"/>
    <property type="evidence" value="ECO:0007669"/>
    <property type="project" value="UniProtKB-ARBA"/>
</dbReference>
<evidence type="ECO:0000256" key="1">
    <source>
        <dbReference type="ARBA" id="ARBA00022679"/>
    </source>
</evidence>
<feature type="binding site" evidence="6">
    <location>
        <begin position="50"/>
        <end position="51"/>
    </location>
    <ligand>
        <name>NAD(+)</name>
        <dbReference type="ChEBI" id="CHEBI:57540"/>
    </ligand>
</feature>
<feature type="binding site" evidence="6">
    <location>
        <position position="152"/>
    </location>
    <ligand>
        <name>NAD(+)</name>
        <dbReference type="ChEBI" id="CHEBI:57540"/>
    </ligand>
</feature>
<keyword evidence="3 6" id="KW-0521">NADP</keyword>
<dbReference type="Pfam" id="PF20143">
    <property type="entry name" value="NAD_kinase_C"/>
    <property type="match status" value="1"/>
</dbReference>
<dbReference type="GO" id="GO:0046872">
    <property type="term" value="F:metal ion binding"/>
    <property type="evidence" value="ECO:0007669"/>
    <property type="project" value="UniProtKB-UniRule"/>
</dbReference>
<gene>
    <name evidence="6" type="primary">nadK</name>
    <name evidence="7" type="ORF">FYJ66_05915</name>
</gene>
<keyword evidence="2 6" id="KW-0418">Kinase</keyword>
<evidence type="ECO:0000256" key="2">
    <source>
        <dbReference type="ARBA" id="ARBA00022777"/>
    </source>
</evidence>
<evidence type="ECO:0000256" key="6">
    <source>
        <dbReference type="HAMAP-Rule" id="MF_00361"/>
    </source>
</evidence>
<comment type="caution">
    <text evidence="6">Lacks conserved residue(s) required for the propagation of feature annotation.</text>
</comment>
<keyword evidence="6" id="KW-0963">Cytoplasm</keyword>
<evidence type="ECO:0000256" key="4">
    <source>
        <dbReference type="ARBA" id="ARBA00023027"/>
    </source>
</evidence>
<dbReference type="AlphaFoldDB" id="A0A6A8M6Z9"/>
<dbReference type="Pfam" id="PF01513">
    <property type="entry name" value="NAD_kinase"/>
    <property type="match status" value="1"/>
</dbReference>
<comment type="subcellular location">
    <subcellularLocation>
        <location evidence="6">Cytoplasm</location>
    </subcellularLocation>
</comment>
<name>A0A6A8M6Z9_9FIRM</name>
<dbReference type="EMBL" id="VUNB01000004">
    <property type="protein sequence ID" value="MST69125.1"/>
    <property type="molecule type" value="Genomic_DNA"/>
</dbReference>
<proteinExistence type="inferred from homology"/>
<comment type="similarity">
    <text evidence="6">Belongs to the NAD kinase family.</text>
</comment>
<dbReference type="Gene3D" id="3.40.50.10330">
    <property type="entry name" value="Probable inorganic polyphosphate/atp-NAD kinase, domain 1"/>
    <property type="match status" value="1"/>
</dbReference>
<accession>A0A6A8M6Z9</accession>
<dbReference type="RefSeq" id="WP_154572592.1">
    <property type="nucleotide sequence ID" value="NZ_DBEZJY010000075.1"/>
</dbReference>
<dbReference type="GO" id="GO:0019674">
    <property type="term" value="P:NAD+ metabolic process"/>
    <property type="evidence" value="ECO:0007669"/>
    <property type="project" value="InterPro"/>
</dbReference>
<dbReference type="Gene3D" id="2.60.200.30">
    <property type="entry name" value="Probable inorganic polyphosphate/atp-NAD kinase, domain 2"/>
    <property type="match status" value="1"/>
</dbReference>
<dbReference type="GO" id="GO:0006741">
    <property type="term" value="P:NADP+ biosynthetic process"/>
    <property type="evidence" value="ECO:0007669"/>
    <property type="project" value="UniProtKB-UniRule"/>
</dbReference>
<dbReference type="EC" id="2.7.1.23" evidence="6"/>
<comment type="catalytic activity">
    <reaction evidence="5 6">
        <text>NAD(+) + ATP = ADP + NADP(+) + H(+)</text>
        <dbReference type="Rhea" id="RHEA:18629"/>
        <dbReference type="ChEBI" id="CHEBI:15378"/>
        <dbReference type="ChEBI" id="CHEBI:30616"/>
        <dbReference type="ChEBI" id="CHEBI:57540"/>
        <dbReference type="ChEBI" id="CHEBI:58349"/>
        <dbReference type="ChEBI" id="CHEBI:456216"/>
        <dbReference type="EC" id="2.7.1.23"/>
    </reaction>
</comment>
<keyword evidence="4 6" id="KW-0520">NAD</keyword>
<dbReference type="PANTHER" id="PTHR20275:SF0">
    <property type="entry name" value="NAD KINASE"/>
    <property type="match status" value="1"/>
</dbReference>
<dbReference type="InterPro" id="IPR016064">
    <property type="entry name" value="NAD/diacylglycerol_kinase_sf"/>
</dbReference>
<evidence type="ECO:0000256" key="3">
    <source>
        <dbReference type="ARBA" id="ARBA00022857"/>
    </source>
</evidence>
<organism evidence="7">
    <name type="scientific">Baileyella intestinalis</name>
    <dbReference type="NCBI Taxonomy" id="2606709"/>
    <lineage>
        <taxon>Bacteria</taxon>
        <taxon>Bacillati</taxon>
        <taxon>Bacillota</taxon>
        <taxon>Clostridia</taxon>
        <taxon>Peptostreptococcales</taxon>
        <taxon>Anaerovoracaceae</taxon>
        <taxon>Baileyella</taxon>
    </lineage>
</organism>
<comment type="cofactor">
    <cofactor evidence="6">
        <name>a divalent metal cation</name>
        <dbReference type="ChEBI" id="CHEBI:60240"/>
    </cofactor>
</comment>
<dbReference type="InterPro" id="IPR017437">
    <property type="entry name" value="ATP-NAD_kinase_PpnK-typ_C"/>
</dbReference>
<dbReference type="InterPro" id="IPR017438">
    <property type="entry name" value="ATP-NAD_kinase_N"/>
</dbReference>
<evidence type="ECO:0000256" key="5">
    <source>
        <dbReference type="ARBA" id="ARBA00047925"/>
    </source>
</evidence>
<dbReference type="InterPro" id="IPR002504">
    <property type="entry name" value="NADK"/>
</dbReference>
<keyword evidence="6" id="KW-0067">ATP-binding</keyword>
<sequence length="267" mass="29678">MKLSKVFIYNNDRPESIEAADKFRKSVEADGIVVCHDCKDADLLVCVGGDGAFLRFVQSCNFPSQPIIGINTGHLGFFQEFTADRIGRFEEIIGTDRFTIQEIRPVCATVHHNLGVDQFLGLNEVLFRGPYSHLTHFTVSIEDTVIQEFSGDGMLVSTSAGSTAYNYSLGGALAAPELDALQLTPIAPMNTNAYRCFRSSIVYPSSMKLTLTPNNRTSRDSIEVVNDGLTSSFRNVNKIEITQSDVTINIIRLETYNYWEKLNSKLL</sequence>
<protein>
    <recommendedName>
        <fullName evidence="6">NAD kinase</fullName>
        <ecNumber evidence="6">2.7.1.23</ecNumber>
    </recommendedName>
    <alternativeName>
        <fullName evidence="6">ATP-dependent NAD kinase</fullName>
    </alternativeName>
</protein>
<dbReference type="GO" id="GO:0005737">
    <property type="term" value="C:cytoplasm"/>
    <property type="evidence" value="ECO:0007669"/>
    <property type="project" value="UniProtKB-SubCell"/>
</dbReference>
<keyword evidence="6" id="KW-0547">Nucleotide-binding</keyword>
<dbReference type="GO" id="GO:0005524">
    <property type="term" value="F:ATP binding"/>
    <property type="evidence" value="ECO:0007669"/>
    <property type="project" value="UniProtKB-KW"/>
</dbReference>
<feature type="binding site" evidence="6">
    <location>
        <position position="160"/>
    </location>
    <ligand>
        <name>NAD(+)</name>
        <dbReference type="ChEBI" id="CHEBI:57540"/>
    </ligand>
</feature>
<feature type="binding site" evidence="6">
    <location>
        <begin position="163"/>
        <end position="168"/>
    </location>
    <ligand>
        <name>NAD(+)</name>
        <dbReference type="ChEBI" id="CHEBI:57540"/>
    </ligand>
</feature>
<reference evidence="7" key="1">
    <citation type="submission" date="2019-09" db="EMBL/GenBank/DDBJ databases">
        <title>In-depth cultivation of the pig gut microbiome towards novel bacterial diversity and tailored functional studies.</title>
        <authorList>
            <person name="Wylensek D."/>
            <person name="Hitch T.C.A."/>
            <person name="Clavel T."/>
        </authorList>
    </citation>
    <scope>NUCLEOTIDE SEQUENCE</scope>
    <source>
        <strain evidence="7">RF-744-FAT-WT-3</strain>
    </source>
</reference>
<comment type="function">
    <text evidence="6">Involved in the regulation of the intracellular balance of NAD and NADP, and is a key enzyme in the biosynthesis of NADP. Catalyzes specifically the phosphorylation on 2'-hydroxyl of the adenosine moiety of NAD to yield NADP.</text>
</comment>